<feature type="transmembrane region" description="Helical" evidence="1">
    <location>
        <begin position="135"/>
        <end position="158"/>
    </location>
</feature>
<feature type="transmembrane region" description="Helical" evidence="1">
    <location>
        <begin position="105"/>
        <end position="123"/>
    </location>
</feature>
<organism evidence="2 3">
    <name type="scientific">[Clostridium] fimetarium</name>
    <dbReference type="NCBI Taxonomy" id="99656"/>
    <lineage>
        <taxon>Bacteria</taxon>
        <taxon>Bacillati</taxon>
        <taxon>Bacillota</taxon>
        <taxon>Clostridia</taxon>
        <taxon>Lachnospirales</taxon>
        <taxon>Lachnospiraceae</taxon>
    </lineage>
</organism>
<evidence type="ECO:0008006" key="4">
    <source>
        <dbReference type="Google" id="ProtNLM"/>
    </source>
</evidence>
<sequence>MAILICIECGGKVSDKAKYCPHCGFEDKNIDSGEKQSTVDNRNKMIEEQGEFTSSEILEDNKKDVVTTNEKIEQYTKQYKEEGDPVDSDGDKITKWTYCVDKYSWFRNMSFVLFIGFIYYVIYKFKLPNNGTYETIYNWCIYYLIVYLIVFFVLKFTVTTDDIRKLGKEKYGTNGSKNFKKKK</sequence>
<keyword evidence="3" id="KW-1185">Reference proteome</keyword>
<dbReference type="OrthoDB" id="3239970at2"/>
<accession>A0A1I0Q061</accession>
<dbReference type="STRING" id="99656.SAMN05421659_106184"/>
<dbReference type="AlphaFoldDB" id="A0A1I0Q061"/>
<dbReference type="Proteomes" id="UP000199701">
    <property type="component" value="Unassembled WGS sequence"/>
</dbReference>
<dbReference type="EMBL" id="FOJI01000006">
    <property type="protein sequence ID" value="SEW20257.1"/>
    <property type="molecule type" value="Genomic_DNA"/>
</dbReference>
<protein>
    <recommendedName>
        <fullName evidence="4">Zinc-ribbon domain-containing protein</fullName>
    </recommendedName>
</protein>
<reference evidence="2 3" key="1">
    <citation type="submission" date="2016-10" db="EMBL/GenBank/DDBJ databases">
        <authorList>
            <person name="de Groot N.N."/>
        </authorList>
    </citation>
    <scope>NUCLEOTIDE SEQUENCE [LARGE SCALE GENOMIC DNA]</scope>
    <source>
        <strain evidence="2 3">DSM 9179</strain>
    </source>
</reference>
<name>A0A1I0Q061_9FIRM</name>
<evidence type="ECO:0000256" key="1">
    <source>
        <dbReference type="SAM" id="Phobius"/>
    </source>
</evidence>
<dbReference type="RefSeq" id="WP_092453384.1">
    <property type="nucleotide sequence ID" value="NZ_FOJI01000006.1"/>
</dbReference>
<keyword evidence="1" id="KW-0472">Membrane</keyword>
<evidence type="ECO:0000313" key="2">
    <source>
        <dbReference type="EMBL" id="SEW20257.1"/>
    </source>
</evidence>
<keyword evidence="1" id="KW-0812">Transmembrane</keyword>
<evidence type="ECO:0000313" key="3">
    <source>
        <dbReference type="Proteomes" id="UP000199701"/>
    </source>
</evidence>
<proteinExistence type="predicted"/>
<keyword evidence="1" id="KW-1133">Transmembrane helix</keyword>
<gene>
    <name evidence="2" type="ORF">SAMN05421659_106184</name>
</gene>